<dbReference type="Proteomes" id="UP000600449">
    <property type="component" value="Unassembled WGS sequence"/>
</dbReference>
<evidence type="ECO:0000313" key="2">
    <source>
        <dbReference type="EMBL" id="GGK44318.1"/>
    </source>
</evidence>
<dbReference type="RefSeq" id="WP_188914476.1">
    <property type="nucleotide sequence ID" value="NZ_BMMF01000010.1"/>
</dbReference>
<dbReference type="InterPro" id="IPR004046">
    <property type="entry name" value="GST_C"/>
</dbReference>
<dbReference type="InterPro" id="IPR010987">
    <property type="entry name" value="Glutathione-S-Trfase_C-like"/>
</dbReference>
<dbReference type="Gene3D" id="1.20.1050.10">
    <property type="match status" value="1"/>
</dbReference>
<dbReference type="Pfam" id="PF00043">
    <property type="entry name" value="GST_C"/>
    <property type="match status" value="1"/>
</dbReference>
<reference evidence="2 3" key="1">
    <citation type="journal article" date="2014" name="Int. J. Syst. Evol. Microbiol.">
        <title>Complete genome sequence of Corynebacterium casei LMG S-19264T (=DSM 44701T), isolated from a smear-ripened cheese.</title>
        <authorList>
            <consortium name="US DOE Joint Genome Institute (JGI-PGF)"/>
            <person name="Walter F."/>
            <person name="Albersmeier A."/>
            <person name="Kalinowski J."/>
            <person name="Ruckert C."/>
        </authorList>
    </citation>
    <scope>NUCLEOTIDE SEQUENCE [LARGE SCALE GENOMIC DNA]</scope>
    <source>
        <strain evidence="2 3">CGMCC 1.9161</strain>
    </source>
</reference>
<dbReference type="InterPro" id="IPR036282">
    <property type="entry name" value="Glutathione-S-Trfase_C_sf"/>
</dbReference>
<proteinExistence type="predicted"/>
<dbReference type="AlphaFoldDB" id="A0A917QD11"/>
<evidence type="ECO:0000259" key="1">
    <source>
        <dbReference type="PROSITE" id="PS50405"/>
    </source>
</evidence>
<sequence length="83" mass="8943">MWASEGRQALAVLDGHLKGRDFVVGEAPTMADVDLYGVACYAEAGGFELADHPSLRAWMDRVEALPGFGPPETVVPRETRLTA</sequence>
<organism evidence="2 3">
    <name type="scientific">Salinarimonas ramus</name>
    <dbReference type="NCBI Taxonomy" id="690164"/>
    <lineage>
        <taxon>Bacteria</taxon>
        <taxon>Pseudomonadati</taxon>
        <taxon>Pseudomonadota</taxon>
        <taxon>Alphaproteobacteria</taxon>
        <taxon>Hyphomicrobiales</taxon>
        <taxon>Salinarimonadaceae</taxon>
        <taxon>Salinarimonas</taxon>
    </lineage>
</organism>
<comment type="caution">
    <text evidence="2">The sequence shown here is derived from an EMBL/GenBank/DDBJ whole genome shotgun (WGS) entry which is preliminary data.</text>
</comment>
<evidence type="ECO:0000313" key="3">
    <source>
        <dbReference type="Proteomes" id="UP000600449"/>
    </source>
</evidence>
<accession>A0A917QD11</accession>
<feature type="domain" description="GST C-terminal" evidence="1">
    <location>
        <begin position="1"/>
        <end position="83"/>
    </location>
</feature>
<protein>
    <recommendedName>
        <fullName evidence="1">GST C-terminal domain-containing protein</fullName>
    </recommendedName>
</protein>
<dbReference type="SUPFAM" id="SSF47616">
    <property type="entry name" value="GST C-terminal domain-like"/>
    <property type="match status" value="1"/>
</dbReference>
<dbReference type="PROSITE" id="PS50405">
    <property type="entry name" value="GST_CTER"/>
    <property type="match status" value="1"/>
</dbReference>
<keyword evidence="3" id="KW-1185">Reference proteome</keyword>
<name>A0A917QD11_9HYPH</name>
<dbReference type="EMBL" id="BMMF01000010">
    <property type="protein sequence ID" value="GGK44318.1"/>
    <property type="molecule type" value="Genomic_DNA"/>
</dbReference>
<gene>
    <name evidence="2" type="ORF">GCM10011322_34320</name>
</gene>